<protein>
    <submittedName>
        <fullName evidence="2">Uncharacterized protein</fullName>
    </submittedName>
</protein>
<organism evidence="1 2">
    <name type="scientific">Steinernema glaseri</name>
    <dbReference type="NCBI Taxonomy" id="37863"/>
    <lineage>
        <taxon>Eukaryota</taxon>
        <taxon>Metazoa</taxon>
        <taxon>Ecdysozoa</taxon>
        <taxon>Nematoda</taxon>
        <taxon>Chromadorea</taxon>
        <taxon>Rhabditida</taxon>
        <taxon>Tylenchina</taxon>
        <taxon>Panagrolaimomorpha</taxon>
        <taxon>Strongyloidoidea</taxon>
        <taxon>Steinernematidae</taxon>
        <taxon>Steinernema</taxon>
    </lineage>
</organism>
<keyword evidence="1" id="KW-1185">Reference proteome</keyword>
<reference evidence="2" key="1">
    <citation type="submission" date="2016-11" db="UniProtKB">
        <authorList>
            <consortium name="WormBaseParasite"/>
        </authorList>
    </citation>
    <scope>IDENTIFICATION</scope>
</reference>
<dbReference type="AlphaFoldDB" id="A0A1I7XY96"/>
<proteinExistence type="predicted"/>
<dbReference type="WBParaSite" id="L893_g10825.t1">
    <property type="protein sequence ID" value="L893_g10825.t1"/>
    <property type="gene ID" value="L893_g10825"/>
</dbReference>
<evidence type="ECO:0000313" key="2">
    <source>
        <dbReference type="WBParaSite" id="L893_g10825.t1"/>
    </source>
</evidence>
<evidence type="ECO:0000313" key="1">
    <source>
        <dbReference type="Proteomes" id="UP000095287"/>
    </source>
</evidence>
<accession>A0A1I7XY96</accession>
<dbReference type="Proteomes" id="UP000095287">
    <property type="component" value="Unplaced"/>
</dbReference>
<name>A0A1I7XY96_9BILA</name>
<sequence>MDTSLADAVHTCVKRRNTVEEGNKFREVPQHFCCENWATFPEAVSVTTSWDVWTTGNWVRLSAFMDWRRKTEPSFKVRTLDCRKDYSRHPATRSDTKKMRQLWNLTVALTAV</sequence>